<dbReference type="EC" id="1.3.1.88" evidence="9"/>
<feature type="region of interest" description="Disordered" evidence="14">
    <location>
        <begin position="68"/>
        <end position="92"/>
    </location>
</feature>
<evidence type="ECO:0000256" key="6">
    <source>
        <dbReference type="ARBA" id="ARBA00023002"/>
    </source>
</evidence>
<dbReference type="InterPro" id="IPR035587">
    <property type="entry name" value="DUS-like_FMN-bd"/>
</dbReference>
<evidence type="ECO:0000256" key="8">
    <source>
        <dbReference type="ARBA" id="ARBA00038313"/>
    </source>
</evidence>
<dbReference type="EMBL" id="CAMXCT020003891">
    <property type="protein sequence ID" value="CAL1160134.1"/>
    <property type="molecule type" value="Genomic_DNA"/>
</dbReference>
<evidence type="ECO:0000256" key="10">
    <source>
        <dbReference type="ARBA" id="ARBA00047287"/>
    </source>
</evidence>
<dbReference type="Proteomes" id="UP001152797">
    <property type="component" value="Unassembled WGS sequence"/>
</dbReference>
<dbReference type="EMBL" id="CAMXCT010003891">
    <property type="protein sequence ID" value="CAI4006759.1"/>
    <property type="molecule type" value="Genomic_DNA"/>
</dbReference>
<feature type="region of interest" description="Disordered" evidence="14">
    <location>
        <begin position="475"/>
        <end position="494"/>
    </location>
</feature>
<dbReference type="Gene3D" id="3.20.20.70">
    <property type="entry name" value="Aldolase class I"/>
    <property type="match status" value="1"/>
</dbReference>
<feature type="compositionally biased region" description="Low complexity" evidence="14">
    <location>
        <begin position="686"/>
        <end position="713"/>
    </location>
</feature>
<evidence type="ECO:0000256" key="12">
    <source>
        <dbReference type="ARBA" id="ARBA00048934"/>
    </source>
</evidence>
<name>A0A9P1D9Q0_9DINO</name>
<dbReference type="GO" id="GO:0050660">
    <property type="term" value="F:flavin adenine dinucleotide binding"/>
    <property type="evidence" value="ECO:0007669"/>
    <property type="project" value="InterPro"/>
</dbReference>
<evidence type="ECO:0000256" key="13">
    <source>
        <dbReference type="ARBA" id="ARBA00049467"/>
    </source>
</evidence>
<dbReference type="Pfam" id="PF01207">
    <property type="entry name" value="Dus"/>
    <property type="match status" value="1"/>
</dbReference>
<reference evidence="17 18" key="2">
    <citation type="submission" date="2024-05" db="EMBL/GenBank/DDBJ databases">
        <authorList>
            <person name="Chen Y."/>
            <person name="Shah S."/>
            <person name="Dougan E. K."/>
            <person name="Thang M."/>
            <person name="Chan C."/>
        </authorList>
    </citation>
    <scope>NUCLEOTIDE SEQUENCE [LARGE SCALE GENOMIC DNA]</scope>
</reference>
<evidence type="ECO:0000256" key="2">
    <source>
        <dbReference type="ARBA" id="ARBA00022630"/>
    </source>
</evidence>
<dbReference type="GO" id="GO:0017150">
    <property type="term" value="F:tRNA dihydrouridine synthase activity"/>
    <property type="evidence" value="ECO:0007669"/>
    <property type="project" value="InterPro"/>
</dbReference>
<gene>
    <name evidence="16" type="ORF">C1SCF055_LOCUS32370</name>
</gene>
<dbReference type="OrthoDB" id="272303at2759"/>
<dbReference type="CDD" id="cd04508">
    <property type="entry name" value="Tudor_SF"/>
    <property type="match status" value="1"/>
</dbReference>
<feature type="domain" description="DUS-like FMN-binding" evidence="15">
    <location>
        <begin position="103"/>
        <end position="394"/>
    </location>
</feature>
<evidence type="ECO:0000256" key="7">
    <source>
        <dbReference type="ARBA" id="ARBA00023027"/>
    </source>
</evidence>
<dbReference type="EMBL" id="CAMXCT030003891">
    <property type="protein sequence ID" value="CAL4794071.1"/>
    <property type="molecule type" value="Genomic_DNA"/>
</dbReference>
<feature type="region of interest" description="Disordered" evidence="14">
    <location>
        <begin position="648"/>
        <end position="772"/>
    </location>
</feature>
<comment type="catalytic activity">
    <reaction evidence="11">
        <text>5,6-dihydrouridine(16) in tRNA + NADP(+) = uridine(16) in tRNA + NADPH + H(+)</text>
        <dbReference type="Rhea" id="RHEA:53376"/>
        <dbReference type="Rhea" id="RHEA-COMP:13543"/>
        <dbReference type="Rhea" id="RHEA-COMP:13544"/>
        <dbReference type="ChEBI" id="CHEBI:15378"/>
        <dbReference type="ChEBI" id="CHEBI:57783"/>
        <dbReference type="ChEBI" id="CHEBI:58349"/>
        <dbReference type="ChEBI" id="CHEBI:65315"/>
        <dbReference type="ChEBI" id="CHEBI:74443"/>
        <dbReference type="EC" id="1.3.1.88"/>
    </reaction>
    <physiologicalReaction direction="right-to-left" evidence="11">
        <dbReference type="Rhea" id="RHEA:53378"/>
    </physiologicalReaction>
</comment>
<dbReference type="InterPro" id="IPR013785">
    <property type="entry name" value="Aldolase_TIM"/>
</dbReference>
<keyword evidence="7" id="KW-0520">NAD</keyword>
<proteinExistence type="inferred from homology"/>
<evidence type="ECO:0000256" key="5">
    <source>
        <dbReference type="ARBA" id="ARBA00022857"/>
    </source>
</evidence>
<comment type="cofactor">
    <cofactor evidence="1">
        <name>FMN</name>
        <dbReference type="ChEBI" id="CHEBI:58210"/>
    </cofactor>
</comment>
<dbReference type="PANTHER" id="PTHR11082:SF5">
    <property type="entry name" value="TRNA-DIHYDROURIDINE(16_17) SYNTHASE [NAD(P)(+)]-LIKE"/>
    <property type="match status" value="1"/>
</dbReference>
<keyword evidence="18" id="KW-1185">Reference proteome</keyword>
<reference evidence="16" key="1">
    <citation type="submission" date="2022-10" db="EMBL/GenBank/DDBJ databases">
        <authorList>
            <person name="Chen Y."/>
            <person name="Dougan E. K."/>
            <person name="Chan C."/>
            <person name="Rhodes N."/>
            <person name="Thang M."/>
        </authorList>
    </citation>
    <scope>NUCLEOTIDE SEQUENCE</scope>
</reference>
<keyword evidence="2" id="KW-0285">Flavoprotein</keyword>
<comment type="catalytic activity">
    <reaction evidence="12">
        <text>5,6-dihydrouridine(16) in tRNA + NAD(+) = uridine(16) in tRNA + NADH + H(+)</text>
        <dbReference type="Rhea" id="RHEA:53380"/>
        <dbReference type="Rhea" id="RHEA-COMP:13543"/>
        <dbReference type="Rhea" id="RHEA-COMP:13544"/>
        <dbReference type="ChEBI" id="CHEBI:15378"/>
        <dbReference type="ChEBI" id="CHEBI:57540"/>
        <dbReference type="ChEBI" id="CHEBI:57945"/>
        <dbReference type="ChEBI" id="CHEBI:65315"/>
        <dbReference type="ChEBI" id="CHEBI:74443"/>
        <dbReference type="EC" id="1.3.1.88"/>
    </reaction>
    <physiologicalReaction direction="right-to-left" evidence="12">
        <dbReference type="Rhea" id="RHEA:53382"/>
    </physiologicalReaction>
</comment>
<sequence>MDSSGSNLCPGAKLLGYWQEDDSWYPCNLVKCRQNQLQVQWEDATISILSKDEVRRFGNRKKLLEDSQVSAAKRRRSATADTSSMPRSLTLPRRQLPPHRYVLAPMVGGSELPFRMMTRRYGTQLCYTPMIYSGPFSRDKAYRDAAENGFQTCQEDRPLVVHFCGNDPEVLLTAAKHVEHQVDAVDLNLGCPQRVAHAEHFGAYLLEEKDRPLLCSIVKRLSDGLSVPVFCKIRLLDDIEATLKLVKQLAASGASLIAVHARYRGTPTHRRDGPAHLDQVAIIKKAVDVPVLANGNIKSWEDVQANLQLTGADGVMSAEGMLDDPCLYASTGSSGSSRDRKISLRKVEKKIRQLQNLLEKKKNGAKLTPEEEEKVKKRKDLKRERKELLNRYNETEKKGLPEELEVPKDGLTKARQYLSIVKDYPPSPPLSTLIFHCRRMAKTELTAFQLLEDFKAATSLDEVHRLLSKAEGFRDAPGSFQASKEKEHQDRELRKQQAYELECRRKYEQRMARKAARLGVPLAEVMKGSAVPGGSMHFNSEPSWLTEKGDMTDPVDSKKAGKISVEQGLQLGFPGMRSTTPVVRPYGQFKDRLVAEKVWNQKTELSCPVEWYEAVREARDEEVQEALTADGEGFPAQDFTSEAYAEAPHGEEEMAAPMAAPEESAEPFTDTGLGPETADAPRDADAPSAADTPHATDAPSAADAPRAADVPSAGDPPSASAGDAPSNVTAAIAEENQPETTGVTKDPGAVTTVTGDAATEAVDHGADWGDVTADTSVEAQGEAIPAAVSAKV</sequence>
<evidence type="ECO:0000313" key="16">
    <source>
        <dbReference type="EMBL" id="CAI4006759.1"/>
    </source>
</evidence>
<feature type="compositionally biased region" description="Basic and acidic residues" evidence="14">
    <location>
        <begin position="483"/>
        <end position="494"/>
    </location>
</feature>
<keyword evidence="4" id="KW-0819">tRNA processing</keyword>
<evidence type="ECO:0000259" key="15">
    <source>
        <dbReference type="Pfam" id="PF01207"/>
    </source>
</evidence>
<evidence type="ECO:0000256" key="3">
    <source>
        <dbReference type="ARBA" id="ARBA00022643"/>
    </source>
</evidence>
<dbReference type="SUPFAM" id="SSF51395">
    <property type="entry name" value="FMN-linked oxidoreductases"/>
    <property type="match status" value="1"/>
</dbReference>
<keyword evidence="3" id="KW-0288">FMN</keyword>
<comment type="catalytic activity">
    <reaction evidence="10">
        <text>5,6-dihydrouridine(17) in tRNA + NAD(+) = uridine(17) in tRNA + NADH + H(+)</text>
        <dbReference type="Rhea" id="RHEA:53372"/>
        <dbReference type="Rhea" id="RHEA-COMP:13541"/>
        <dbReference type="Rhea" id="RHEA-COMP:13542"/>
        <dbReference type="ChEBI" id="CHEBI:15378"/>
        <dbReference type="ChEBI" id="CHEBI:57540"/>
        <dbReference type="ChEBI" id="CHEBI:57945"/>
        <dbReference type="ChEBI" id="CHEBI:65315"/>
        <dbReference type="ChEBI" id="CHEBI:74443"/>
        <dbReference type="EC" id="1.3.1.88"/>
    </reaction>
    <physiologicalReaction direction="right-to-left" evidence="10">
        <dbReference type="Rhea" id="RHEA:53374"/>
    </physiologicalReaction>
</comment>
<dbReference type="PANTHER" id="PTHR11082">
    <property type="entry name" value="TRNA-DIHYDROURIDINE SYNTHASE"/>
    <property type="match status" value="1"/>
</dbReference>
<accession>A0A9P1D9Q0</accession>
<evidence type="ECO:0000256" key="9">
    <source>
        <dbReference type="ARBA" id="ARBA00038890"/>
    </source>
</evidence>
<keyword evidence="5" id="KW-0521">NADP</keyword>
<dbReference type="CDD" id="cd02801">
    <property type="entry name" value="DUS_like_FMN"/>
    <property type="match status" value="1"/>
</dbReference>
<comment type="similarity">
    <text evidence="8">Belongs to the Dus family. Dus1 subfamily.</text>
</comment>
<protein>
    <recommendedName>
        <fullName evidence="9">tRNA-dihydrouridine(16/17) synthase [NAD(P)(+)]</fullName>
        <ecNumber evidence="9">1.3.1.88</ecNumber>
    </recommendedName>
</protein>
<evidence type="ECO:0000313" key="17">
    <source>
        <dbReference type="EMBL" id="CAL4794071.1"/>
    </source>
</evidence>
<evidence type="ECO:0000256" key="11">
    <source>
        <dbReference type="ARBA" id="ARBA00047652"/>
    </source>
</evidence>
<comment type="caution">
    <text evidence="16">The sequence shown here is derived from an EMBL/GenBank/DDBJ whole genome shotgun (WGS) entry which is preliminary data.</text>
</comment>
<dbReference type="InterPro" id="IPR018517">
    <property type="entry name" value="tRNA_hU_synthase_CS"/>
</dbReference>
<evidence type="ECO:0000256" key="1">
    <source>
        <dbReference type="ARBA" id="ARBA00001917"/>
    </source>
</evidence>
<evidence type="ECO:0000256" key="4">
    <source>
        <dbReference type="ARBA" id="ARBA00022694"/>
    </source>
</evidence>
<feature type="region of interest" description="Disordered" evidence="14">
    <location>
        <begin position="360"/>
        <end position="380"/>
    </location>
</feature>
<evidence type="ECO:0000256" key="14">
    <source>
        <dbReference type="SAM" id="MobiDB-lite"/>
    </source>
</evidence>
<keyword evidence="6" id="KW-0560">Oxidoreductase</keyword>
<evidence type="ECO:0000313" key="18">
    <source>
        <dbReference type="Proteomes" id="UP001152797"/>
    </source>
</evidence>
<feature type="compositionally biased region" description="Low complexity" evidence="14">
    <location>
        <begin position="748"/>
        <end position="760"/>
    </location>
</feature>
<dbReference type="PROSITE" id="PS01136">
    <property type="entry name" value="UPF0034"/>
    <property type="match status" value="1"/>
</dbReference>
<comment type="catalytic activity">
    <reaction evidence="13">
        <text>5,6-dihydrouridine(17) in tRNA + NADP(+) = uridine(17) in tRNA + NADPH + H(+)</text>
        <dbReference type="Rhea" id="RHEA:53368"/>
        <dbReference type="Rhea" id="RHEA-COMP:13541"/>
        <dbReference type="Rhea" id="RHEA-COMP:13542"/>
        <dbReference type="ChEBI" id="CHEBI:15378"/>
        <dbReference type="ChEBI" id="CHEBI:57783"/>
        <dbReference type="ChEBI" id="CHEBI:58349"/>
        <dbReference type="ChEBI" id="CHEBI:65315"/>
        <dbReference type="ChEBI" id="CHEBI:74443"/>
        <dbReference type="EC" id="1.3.1.88"/>
    </reaction>
    <physiologicalReaction direction="right-to-left" evidence="13">
        <dbReference type="Rhea" id="RHEA:53370"/>
    </physiologicalReaction>
</comment>
<organism evidence="16">
    <name type="scientific">Cladocopium goreaui</name>
    <dbReference type="NCBI Taxonomy" id="2562237"/>
    <lineage>
        <taxon>Eukaryota</taxon>
        <taxon>Sar</taxon>
        <taxon>Alveolata</taxon>
        <taxon>Dinophyceae</taxon>
        <taxon>Suessiales</taxon>
        <taxon>Symbiodiniaceae</taxon>
        <taxon>Cladocopium</taxon>
    </lineage>
</organism>
<dbReference type="AlphaFoldDB" id="A0A9P1D9Q0"/>